<dbReference type="AlphaFoldDB" id="A0A9P4QEJ3"/>
<keyword evidence="3" id="KW-1185">Reference proteome</keyword>
<evidence type="ECO:0000313" key="3">
    <source>
        <dbReference type="Proteomes" id="UP000799441"/>
    </source>
</evidence>
<evidence type="ECO:0000256" key="1">
    <source>
        <dbReference type="SAM" id="MobiDB-lite"/>
    </source>
</evidence>
<organism evidence="2 3">
    <name type="scientific">Polychaeton citri CBS 116435</name>
    <dbReference type="NCBI Taxonomy" id="1314669"/>
    <lineage>
        <taxon>Eukaryota</taxon>
        <taxon>Fungi</taxon>
        <taxon>Dikarya</taxon>
        <taxon>Ascomycota</taxon>
        <taxon>Pezizomycotina</taxon>
        <taxon>Dothideomycetes</taxon>
        <taxon>Dothideomycetidae</taxon>
        <taxon>Capnodiales</taxon>
        <taxon>Capnodiaceae</taxon>
        <taxon>Polychaeton</taxon>
    </lineage>
</organism>
<dbReference type="EMBL" id="MU003776">
    <property type="protein sequence ID" value="KAF2723394.1"/>
    <property type="molecule type" value="Genomic_DNA"/>
</dbReference>
<protein>
    <submittedName>
        <fullName evidence="2">Uncharacterized protein</fullName>
    </submittedName>
</protein>
<reference evidence="2" key="1">
    <citation type="journal article" date="2020" name="Stud. Mycol.">
        <title>101 Dothideomycetes genomes: a test case for predicting lifestyles and emergence of pathogens.</title>
        <authorList>
            <person name="Haridas S."/>
            <person name="Albert R."/>
            <person name="Binder M."/>
            <person name="Bloem J."/>
            <person name="Labutti K."/>
            <person name="Salamov A."/>
            <person name="Andreopoulos B."/>
            <person name="Baker S."/>
            <person name="Barry K."/>
            <person name="Bills G."/>
            <person name="Bluhm B."/>
            <person name="Cannon C."/>
            <person name="Castanera R."/>
            <person name="Culley D."/>
            <person name="Daum C."/>
            <person name="Ezra D."/>
            <person name="Gonzalez J."/>
            <person name="Henrissat B."/>
            <person name="Kuo A."/>
            <person name="Liang C."/>
            <person name="Lipzen A."/>
            <person name="Lutzoni F."/>
            <person name="Magnuson J."/>
            <person name="Mondo S."/>
            <person name="Nolan M."/>
            <person name="Ohm R."/>
            <person name="Pangilinan J."/>
            <person name="Park H.-J."/>
            <person name="Ramirez L."/>
            <person name="Alfaro M."/>
            <person name="Sun H."/>
            <person name="Tritt A."/>
            <person name="Yoshinaga Y."/>
            <person name="Zwiers L.-H."/>
            <person name="Turgeon B."/>
            <person name="Goodwin S."/>
            <person name="Spatafora J."/>
            <person name="Crous P."/>
            <person name="Grigoriev I."/>
        </authorList>
    </citation>
    <scope>NUCLEOTIDE SEQUENCE</scope>
    <source>
        <strain evidence="2">CBS 116435</strain>
    </source>
</reference>
<name>A0A9P4QEJ3_9PEZI</name>
<sequence>MAKPARRATVFRPFEEKSKHERSIKGDWHGLREMNYSRSQVSLLSQDQSACASPPVSQRKEGRLRSLNLDTDPRRRTIFVPSDETTIMTARPKTKADSRINDTFQLFSPEKFPGLSASTENRKVEFASERRAAQPRLLRMSLANGPKRFPLQKKTTVPSNLITVDIAGHDTGKENEPPGFIKSSEGELQRSANVQQAAMKSVHKPSAAMLNMQRAAPSARQSAALSKATKVAGADGQSPVCFYDQQARVLGQNRHRQATQKERSMVCRWSHVSHTSSVVSSPKIAAQRS</sequence>
<dbReference type="Proteomes" id="UP000799441">
    <property type="component" value="Unassembled WGS sequence"/>
</dbReference>
<gene>
    <name evidence="2" type="ORF">K431DRAFT_344631</name>
</gene>
<dbReference type="OrthoDB" id="76388at2759"/>
<feature type="region of interest" description="Disordered" evidence="1">
    <location>
        <begin position="1"/>
        <end position="26"/>
    </location>
</feature>
<accession>A0A9P4QEJ3</accession>
<feature type="compositionally biased region" description="Basic and acidic residues" evidence="1">
    <location>
        <begin position="13"/>
        <end position="26"/>
    </location>
</feature>
<proteinExistence type="predicted"/>
<evidence type="ECO:0000313" key="2">
    <source>
        <dbReference type="EMBL" id="KAF2723394.1"/>
    </source>
</evidence>
<comment type="caution">
    <text evidence="2">The sequence shown here is derived from an EMBL/GenBank/DDBJ whole genome shotgun (WGS) entry which is preliminary data.</text>
</comment>